<feature type="active site" evidence="10 11">
    <location>
        <position position="116"/>
    </location>
</feature>
<dbReference type="PROSITE" id="PS51462">
    <property type="entry name" value="NUDIX"/>
    <property type="match status" value="1"/>
</dbReference>
<keyword evidence="4 10" id="KW-0963">Cytoplasm</keyword>
<dbReference type="SUPFAM" id="SSF55811">
    <property type="entry name" value="Nudix"/>
    <property type="match status" value="1"/>
</dbReference>
<evidence type="ECO:0000256" key="1">
    <source>
        <dbReference type="ARBA" id="ARBA00004826"/>
    </source>
</evidence>
<dbReference type="PANTHER" id="PTHR10885:SF0">
    <property type="entry name" value="ISOPENTENYL-DIPHOSPHATE DELTA-ISOMERASE"/>
    <property type="match status" value="1"/>
</dbReference>
<keyword evidence="5 10" id="KW-0479">Metal-binding</keyword>
<feature type="binding site" evidence="10">
    <location>
        <position position="26"/>
    </location>
    <ligand>
        <name>Mn(2+)</name>
        <dbReference type="ChEBI" id="CHEBI:29035"/>
    </ligand>
</feature>
<evidence type="ECO:0000256" key="3">
    <source>
        <dbReference type="ARBA" id="ARBA00012057"/>
    </source>
</evidence>
<evidence type="ECO:0000313" key="14">
    <source>
        <dbReference type="Proteomes" id="UP000254720"/>
    </source>
</evidence>
<comment type="similarity">
    <text evidence="2 10">Belongs to the IPP isomerase type 1 family.</text>
</comment>
<dbReference type="OrthoDB" id="5498344at2"/>
<feature type="binding site" evidence="10">
    <location>
        <position position="71"/>
    </location>
    <ligand>
        <name>Mn(2+)</name>
        <dbReference type="ChEBI" id="CHEBI:29035"/>
    </ligand>
</feature>
<comment type="pathway">
    <text evidence="1 10">Isoprenoid biosynthesis; dimethylallyl diphosphate biosynthesis; dimethylallyl diphosphate from isopentenyl diphosphate: step 1/1.</text>
</comment>
<dbReference type="HAMAP" id="MF_00202">
    <property type="entry name" value="Idi"/>
    <property type="match status" value="1"/>
</dbReference>
<dbReference type="GO" id="GO:0004452">
    <property type="term" value="F:isopentenyl-diphosphate delta-isomerase activity"/>
    <property type="evidence" value="ECO:0007669"/>
    <property type="project" value="UniProtKB-UniRule"/>
</dbReference>
<keyword evidence="8 10" id="KW-0414">Isoprene biosynthesis</keyword>
<comment type="catalytic activity">
    <reaction evidence="10">
        <text>isopentenyl diphosphate = dimethylallyl diphosphate</text>
        <dbReference type="Rhea" id="RHEA:23284"/>
        <dbReference type="ChEBI" id="CHEBI:57623"/>
        <dbReference type="ChEBI" id="CHEBI:128769"/>
        <dbReference type="EC" id="5.3.3.2"/>
    </reaction>
</comment>
<dbReference type="EC" id="5.3.3.2" evidence="3 10"/>
<keyword evidence="9 10" id="KW-0413">Isomerase</keyword>
<comment type="cofactor">
    <cofactor evidence="10">
        <name>Mg(2+)</name>
        <dbReference type="ChEBI" id="CHEBI:18420"/>
    </cofactor>
    <text evidence="10">Binds 1 Mg(2+) ion per subunit. The magnesium ion binds only when substrate is bound.</text>
</comment>
<evidence type="ECO:0000256" key="2">
    <source>
        <dbReference type="ARBA" id="ARBA00007579"/>
    </source>
</evidence>
<dbReference type="InterPro" id="IPR011876">
    <property type="entry name" value="IsopentenylPP_isomerase_typ1"/>
</dbReference>
<dbReference type="InterPro" id="IPR015797">
    <property type="entry name" value="NUDIX_hydrolase-like_dom_sf"/>
</dbReference>
<feature type="domain" description="Nudix hydrolase" evidence="12">
    <location>
        <begin position="30"/>
        <end position="166"/>
    </location>
</feature>
<feature type="binding site" evidence="10">
    <location>
        <position position="116"/>
    </location>
    <ligand>
        <name>Mn(2+)</name>
        <dbReference type="ChEBI" id="CHEBI:29035"/>
    </ligand>
</feature>
<feature type="active site" evidence="10 11">
    <location>
        <position position="69"/>
    </location>
</feature>
<comment type="caution">
    <text evidence="13">The sequence shown here is derived from an EMBL/GenBank/DDBJ whole genome shotgun (WGS) entry which is preliminary data.</text>
</comment>
<dbReference type="AlphaFoldDB" id="A0A370GN78"/>
<dbReference type="GO" id="GO:0050992">
    <property type="term" value="P:dimethylallyl diphosphate biosynthetic process"/>
    <property type="evidence" value="ECO:0007669"/>
    <property type="project" value="UniProtKB-UniRule"/>
</dbReference>
<evidence type="ECO:0000256" key="5">
    <source>
        <dbReference type="ARBA" id="ARBA00022723"/>
    </source>
</evidence>
<evidence type="ECO:0000256" key="4">
    <source>
        <dbReference type="ARBA" id="ARBA00022490"/>
    </source>
</evidence>
<dbReference type="Pfam" id="PF00293">
    <property type="entry name" value="NUDIX"/>
    <property type="match status" value="1"/>
</dbReference>
<dbReference type="NCBIfam" id="TIGR02150">
    <property type="entry name" value="IPP_isom_1"/>
    <property type="match status" value="1"/>
</dbReference>
<dbReference type="GO" id="GO:0009240">
    <property type="term" value="P:isopentenyl diphosphate biosynthetic process"/>
    <property type="evidence" value="ECO:0007669"/>
    <property type="project" value="TreeGrafter"/>
</dbReference>
<evidence type="ECO:0000256" key="8">
    <source>
        <dbReference type="ARBA" id="ARBA00023229"/>
    </source>
</evidence>
<comment type="cofactor">
    <cofactor evidence="10">
        <name>Mn(2+)</name>
        <dbReference type="ChEBI" id="CHEBI:29035"/>
    </cofactor>
    <text evidence="10">Binds 1 Mn(2+) ion per subunit.</text>
</comment>
<dbReference type="PIRSF" id="PIRSF018427">
    <property type="entry name" value="Isopntndiph_ism"/>
    <property type="match status" value="1"/>
</dbReference>
<dbReference type="EMBL" id="QQAX01000007">
    <property type="protein sequence ID" value="RDI45185.1"/>
    <property type="molecule type" value="Genomic_DNA"/>
</dbReference>
<dbReference type="GO" id="GO:0005737">
    <property type="term" value="C:cytoplasm"/>
    <property type="evidence" value="ECO:0007669"/>
    <property type="project" value="UniProtKB-SubCell"/>
</dbReference>
<dbReference type="InterPro" id="IPR000086">
    <property type="entry name" value="NUDIX_hydrolase_dom"/>
</dbReference>
<dbReference type="GO" id="GO:0046872">
    <property type="term" value="F:metal ion binding"/>
    <property type="evidence" value="ECO:0007669"/>
    <property type="project" value="UniProtKB-KW"/>
</dbReference>
<protein>
    <recommendedName>
        <fullName evidence="3 10">Isopentenyl-diphosphate Delta-isomerase</fullName>
        <shortName evidence="10">IPP isomerase</shortName>
        <ecNumber evidence="3 10">5.3.3.2</ecNumber>
    </recommendedName>
    <alternativeName>
        <fullName evidence="10">IPP:DMAPP isomerase</fullName>
    </alternativeName>
    <alternativeName>
        <fullName evidence="10">Isopentenyl pyrophosphate isomerase</fullName>
    </alternativeName>
</protein>
<dbReference type="UniPathway" id="UPA00059">
    <property type="reaction ID" value="UER00104"/>
</dbReference>
<evidence type="ECO:0000256" key="11">
    <source>
        <dbReference type="PIRSR" id="PIRSR018427-1"/>
    </source>
</evidence>
<proteinExistence type="inferred from homology"/>
<comment type="subcellular location">
    <subcellularLocation>
        <location evidence="10">Cytoplasm</location>
    </subcellularLocation>
</comment>
<keyword evidence="7 10" id="KW-0464">Manganese</keyword>
<dbReference type="CDD" id="cd02885">
    <property type="entry name" value="NUDIX_IPP_Isomerase"/>
    <property type="match status" value="1"/>
</dbReference>
<dbReference type="NCBIfam" id="NF002995">
    <property type="entry name" value="PRK03759.1"/>
    <property type="match status" value="1"/>
</dbReference>
<reference evidence="13 14" key="1">
    <citation type="submission" date="2018-07" db="EMBL/GenBank/DDBJ databases">
        <title>Genomic Encyclopedia of Type Strains, Phase IV (KMG-IV): sequencing the most valuable type-strain genomes for metagenomic binning, comparative biology and taxonomic classification.</title>
        <authorList>
            <person name="Goeker M."/>
        </authorList>
    </citation>
    <scope>NUCLEOTIDE SEQUENCE [LARGE SCALE GENOMIC DNA]</scope>
    <source>
        <strain evidence="13 14">DSM 16500</strain>
    </source>
</reference>
<organism evidence="13 14">
    <name type="scientific">Aquicella lusitana</name>
    <dbReference type="NCBI Taxonomy" id="254246"/>
    <lineage>
        <taxon>Bacteria</taxon>
        <taxon>Pseudomonadati</taxon>
        <taxon>Pseudomonadota</taxon>
        <taxon>Gammaproteobacteria</taxon>
        <taxon>Legionellales</taxon>
        <taxon>Coxiellaceae</taxon>
        <taxon>Aquicella</taxon>
    </lineage>
</organism>
<feature type="binding site" evidence="10">
    <location>
        <position position="32"/>
    </location>
    <ligand>
        <name>Mn(2+)</name>
        <dbReference type="ChEBI" id="CHEBI:29035"/>
    </ligand>
</feature>
<evidence type="ECO:0000256" key="7">
    <source>
        <dbReference type="ARBA" id="ARBA00023211"/>
    </source>
</evidence>
<dbReference type="Proteomes" id="UP000254720">
    <property type="component" value="Unassembled WGS sequence"/>
</dbReference>
<keyword evidence="6 10" id="KW-0460">Magnesium</keyword>
<dbReference type="RefSeq" id="WP_114834051.1">
    <property type="nucleotide sequence ID" value="NZ_LR699114.1"/>
</dbReference>
<keyword evidence="14" id="KW-1185">Reference proteome</keyword>
<evidence type="ECO:0000313" key="13">
    <source>
        <dbReference type="EMBL" id="RDI45185.1"/>
    </source>
</evidence>
<dbReference type="PANTHER" id="PTHR10885">
    <property type="entry name" value="ISOPENTENYL-DIPHOSPHATE DELTA-ISOMERASE"/>
    <property type="match status" value="1"/>
</dbReference>
<gene>
    <name evidence="10" type="primary">idi</name>
    <name evidence="13" type="ORF">C8D86_10764</name>
</gene>
<accession>A0A370GN78</accession>
<feature type="binding site" evidence="10">
    <location>
        <position position="89"/>
    </location>
    <ligand>
        <name>Mg(2+)</name>
        <dbReference type="ChEBI" id="CHEBI:18420"/>
    </ligand>
</feature>
<evidence type="ECO:0000256" key="10">
    <source>
        <dbReference type="HAMAP-Rule" id="MF_00202"/>
    </source>
</evidence>
<feature type="binding site" evidence="10">
    <location>
        <position position="114"/>
    </location>
    <ligand>
        <name>Mn(2+)</name>
        <dbReference type="ChEBI" id="CHEBI:29035"/>
    </ligand>
</feature>
<evidence type="ECO:0000259" key="12">
    <source>
        <dbReference type="PROSITE" id="PS51462"/>
    </source>
</evidence>
<sequence length="177" mass="20352">MTATEYIILVDEQDRETGLGEKLAVHEQNLLHRAFSVFLFRENPRRELLLQQRALNKYHSPGLWTNTCCSHPRAGESVIDAGVRRLKDELGISTPLKSLGWFHYNAHFSNGLSENEIDHVLIGTLMVETPILPNPDEVHAYRWITLEDLEQELAAHPEQFTPWLEKALVLVKHHLMS</sequence>
<evidence type="ECO:0000256" key="9">
    <source>
        <dbReference type="ARBA" id="ARBA00023235"/>
    </source>
</evidence>
<dbReference type="InterPro" id="IPR056375">
    <property type="entry name" value="Idi_bact"/>
</dbReference>
<comment type="function">
    <text evidence="10">Catalyzes the 1,3-allylic rearrangement of the homoallylic substrate isopentenyl (IPP) to its highly electrophilic allylic isomer, dimethylallyl diphosphate (DMAPP).</text>
</comment>
<evidence type="ECO:0000256" key="6">
    <source>
        <dbReference type="ARBA" id="ARBA00022842"/>
    </source>
</evidence>
<name>A0A370GN78_9COXI</name>
<dbReference type="Gene3D" id="3.90.79.10">
    <property type="entry name" value="Nucleoside Triphosphate Pyrophosphohydrolase"/>
    <property type="match status" value="1"/>
</dbReference>